<dbReference type="GeneID" id="25275531"/>
<evidence type="ECO:0000256" key="1">
    <source>
        <dbReference type="SAM" id="MobiDB-lite"/>
    </source>
</evidence>
<accession>A0A072PS62</accession>
<dbReference type="RefSeq" id="XP_013265197.1">
    <property type="nucleotide sequence ID" value="XM_013409743.1"/>
</dbReference>
<gene>
    <name evidence="2" type="ORF">A1O9_00580</name>
</gene>
<dbReference type="AlphaFoldDB" id="A0A072PS62"/>
<evidence type="ECO:0000313" key="2">
    <source>
        <dbReference type="EMBL" id="KEF62607.1"/>
    </source>
</evidence>
<dbReference type="OrthoDB" id="5273928at2759"/>
<protein>
    <submittedName>
        <fullName evidence="2">Uncharacterized protein</fullName>
    </submittedName>
</protein>
<name>A0A072PS62_9EURO</name>
<dbReference type="HOGENOM" id="CLU_051524_0_0_1"/>
<sequence length="419" mass="48129">MAGPLRRKYDAESGQVYSEMEIQLGRKQRSNWISDPRTPSLVKKAAMVNVGRGARSLTDTAKNQIASQFRNLTAEHFVNVPWSVAESLWQEVLERRAESFHGWRTLANAYPHAEEFGQRQYRYFMDVKQPQLSLLDYMTGITSAEPTWLTCLRISPKQLTTSELVSLHKITNLAVLDLSDGQVTIDNNQSTFDERVMRTWGELAMSREAFQYLRVFMFGWQENLSAWIFKYVDQFPSLCQIIVTDCPRMHQKNRSDWEDISKAVGWEGRHAKKSAKSLRPIIADPEFYFGTVSGCYYESMELFENLAASEATPAVTDPMPLLEISIGSPRQWSHVVEDFPSTRTIVFDNVKTGSWLESTKQQPFMIEHAHRDQTKRARNSDVVSPVGGLPPSKRGATAVRTMRRKHEKSVMDMLEEFRR</sequence>
<dbReference type="Proteomes" id="UP000027920">
    <property type="component" value="Unassembled WGS sequence"/>
</dbReference>
<keyword evidence="3" id="KW-1185">Reference proteome</keyword>
<feature type="region of interest" description="Disordered" evidence="1">
    <location>
        <begin position="371"/>
        <end position="396"/>
    </location>
</feature>
<evidence type="ECO:0000313" key="3">
    <source>
        <dbReference type="Proteomes" id="UP000027920"/>
    </source>
</evidence>
<reference evidence="2 3" key="1">
    <citation type="submission" date="2013-03" db="EMBL/GenBank/DDBJ databases">
        <title>The Genome Sequence of Exophiala aquamarina CBS 119918.</title>
        <authorList>
            <consortium name="The Broad Institute Genomics Platform"/>
            <person name="Cuomo C."/>
            <person name="de Hoog S."/>
            <person name="Gorbushina A."/>
            <person name="Walker B."/>
            <person name="Young S.K."/>
            <person name="Zeng Q."/>
            <person name="Gargeya S."/>
            <person name="Fitzgerald M."/>
            <person name="Haas B."/>
            <person name="Abouelleil A."/>
            <person name="Allen A.W."/>
            <person name="Alvarado L."/>
            <person name="Arachchi H.M."/>
            <person name="Berlin A.M."/>
            <person name="Chapman S.B."/>
            <person name="Gainer-Dewar J."/>
            <person name="Goldberg J."/>
            <person name="Griggs A."/>
            <person name="Gujja S."/>
            <person name="Hansen M."/>
            <person name="Howarth C."/>
            <person name="Imamovic A."/>
            <person name="Ireland A."/>
            <person name="Larimer J."/>
            <person name="McCowan C."/>
            <person name="Murphy C."/>
            <person name="Pearson M."/>
            <person name="Poon T.W."/>
            <person name="Priest M."/>
            <person name="Roberts A."/>
            <person name="Saif S."/>
            <person name="Shea T."/>
            <person name="Sisk P."/>
            <person name="Sykes S."/>
            <person name="Wortman J."/>
            <person name="Nusbaum C."/>
            <person name="Birren B."/>
        </authorList>
    </citation>
    <scope>NUCLEOTIDE SEQUENCE [LARGE SCALE GENOMIC DNA]</scope>
    <source>
        <strain evidence="2 3">CBS 119918</strain>
    </source>
</reference>
<comment type="caution">
    <text evidence="2">The sequence shown here is derived from an EMBL/GenBank/DDBJ whole genome shotgun (WGS) entry which is preliminary data.</text>
</comment>
<proteinExistence type="predicted"/>
<organism evidence="2 3">
    <name type="scientific">Exophiala aquamarina CBS 119918</name>
    <dbReference type="NCBI Taxonomy" id="1182545"/>
    <lineage>
        <taxon>Eukaryota</taxon>
        <taxon>Fungi</taxon>
        <taxon>Dikarya</taxon>
        <taxon>Ascomycota</taxon>
        <taxon>Pezizomycotina</taxon>
        <taxon>Eurotiomycetes</taxon>
        <taxon>Chaetothyriomycetidae</taxon>
        <taxon>Chaetothyriales</taxon>
        <taxon>Herpotrichiellaceae</taxon>
        <taxon>Exophiala</taxon>
    </lineage>
</organism>
<dbReference type="EMBL" id="AMGV01000001">
    <property type="protein sequence ID" value="KEF62607.1"/>
    <property type="molecule type" value="Genomic_DNA"/>
</dbReference>
<dbReference type="VEuPathDB" id="FungiDB:A1O9_00580"/>